<dbReference type="PANTHER" id="PTHR10283:SF82">
    <property type="entry name" value="SOLUTE CARRIER FAMILY 13 MEMBER 2"/>
    <property type="match status" value="1"/>
</dbReference>
<feature type="transmembrane region" description="Helical" evidence="6">
    <location>
        <begin position="284"/>
        <end position="302"/>
    </location>
</feature>
<comment type="subcellular location">
    <subcellularLocation>
        <location evidence="1">Membrane</location>
        <topology evidence="1">Multi-pass membrane protein</topology>
    </subcellularLocation>
</comment>
<evidence type="ECO:0000313" key="8">
    <source>
        <dbReference type="Proteomes" id="UP000217265"/>
    </source>
</evidence>
<gene>
    <name evidence="7" type="ORF">CMV30_18830</name>
</gene>
<dbReference type="CDD" id="cd01115">
    <property type="entry name" value="SLC13_permease"/>
    <property type="match status" value="1"/>
</dbReference>
<feature type="transmembrane region" description="Helical" evidence="6">
    <location>
        <begin position="58"/>
        <end position="82"/>
    </location>
</feature>
<keyword evidence="2 6" id="KW-0812">Transmembrane</keyword>
<accession>A0A290QC56</accession>
<dbReference type="GO" id="GO:0008514">
    <property type="term" value="F:organic anion transmembrane transporter activity"/>
    <property type="evidence" value="ECO:0007669"/>
    <property type="project" value="UniProtKB-ARBA"/>
</dbReference>
<evidence type="ECO:0000256" key="5">
    <source>
        <dbReference type="SAM" id="MobiDB-lite"/>
    </source>
</evidence>
<feature type="transmembrane region" description="Helical" evidence="6">
    <location>
        <begin position="363"/>
        <end position="390"/>
    </location>
</feature>
<keyword evidence="3 6" id="KW-1133">Transmembrane helix</keyword>
<dbReference type="Proteomes" id="UP000217265">
    <property type="component" value="Chromosome"/>
</dbReference>
<evidence type="ECO:0000313" key="7">
    <source>
        <dbReference type="EMBL" id="ATC65837.1"/>
    </source>
</evidence>
<feature type="transmembrane region" description="Helical" evidence="6">
    <location>
        <begin position="102"/>
        <end position="120"/>
    </location>
</feature>
<name>A0A290QC56_9BACT</name>
<sequence>MENAAQPDPHPHLPDEHEPSADGRNPAQRVGLLIAVLLLTAIIWSPDWPGLSAGGTRVALLTLLMGVLWITEAIPIPATALLPLVLLPLMGIAPIRSVATPYADPIIFLFMGGFMLALAMERWNLHRRIALTIIGSVGTKPRSLVLGFLCAAAFISMWTSNSATAMMLLPIGVSVYGLLKAGKAGDEIGAALMLAIAYGANIGGMGTLIGTPPNAILKAYMEKTHGVEIGFGQWMLFGVPLVIASLPIIYLILTRWSFRVENTEVPGVKERIAGDRAGLGPMSWPEWAVAGAFLVAGILWISREAWAVPAPKDPAAVWPLGALITDEVIAMGVAVLLFFIPAGKSRGGFVLDWTCMKKMPWDVLILFGGGLSLAAAMERTGLVAALATALQSMSGWPPLGIVFLVTAVMIGATALTSNTATATAFLPVIGALAIGINQPPLLLCVPVALAASADFALPVGTPPNAIAYGSGLITLPRMLRAGLRVDLLFALLLPLLMWTLGRWVFGI</sequence>
<dbReference type="NCBIfam" id="TIGR00785">
    <property type="entry name" value="dass"/>
    <property type="match status" value="1"/>
</dbReference>
<feature type="transmembrane region" description="Helical" evidence="6">
    <location>
        <begin position="487"/>
        <end position="505"/>
    </location>
</feature>
<evidence type="ECO:0000256" key="2">
    <source>
        <dbReference type="ARBA" id="ARBA00022692"/>
    </source>
</evidence>
<dbReference type="InterPro" id="IPR001898">
    <property type="entry name" value="SLC13A/DASS"/>
</dbReference>
<protein>
    <submittedName>
        <fullName evidence="7">Anion transporter</fullName>
    </submittedName>
</protein>
<organism evidence="7 8">
    <name type="scientific">Nibricoccus aquaticus</name>
    <dbReference type="NCBI Taxonomy" id="2576891"/>
    <lineage>
        <taxon>Bacteria</taxon>
        <taxon>Pseudomonadati</taxon>
        <taxon>Verrucomicrobiota</taxon>
        <taxon>Opitutia</taxon>
        <taxon>Opitutales</taxon>
        <taxon>Opitutaceae</taxon>
        <taxon>Nibricoccus</taxon>
    </lineage>
</organism>
<evidence type="ECO:0000256" key="4">
    <source>
        <dbReference type="ARBA" id="ARBA00023136"/>
    </source>
</evidence>
<dbReference type="AlphaFoldDB" id="A0A290QC56"/>
<dbReference type="EMBL" id="CP023344">
    <property type="protein sequence ID" value="ATC65837.1"/>
    <property type="molecule type" value="Genomic_DNA"/>
</dbReference>
<dbReference type="RefSeq" id="WP_096057466.1">
    <property type="nucleotide sequence ID" value="NZ_CP023344.1"/>
</dbReference>
<feature type="compositionally biased region" description="Basic and acidic residues" evidence="5">
    <location>
        <begin position="9"/>
        <end position="21"/>
    </location>
</feature>
<keyword evidence="4 6" id="KW-0472">Membrane</keyword>
<feature type="region of interest" description="Disordered" evidence="5">
    <location>
        <begin position="1"/>
        <end position="23"/>
    </location>
</feature>
<proteinExistence type="predicted"/>
<dbReference type="Pfam" id="PF00939">
    <property type="entry name" value="Na_sulph_symp"/>
    <property type="match status" value="1"/>
</dbReference>
<feature type="transmembrane region" description="Helical" evidence="6">
    <location>
        <begin position="141"/>
        <end position="157"/>
    </location>
</feature>
<feature type="transmembrane region" description="Helical" evidence="6">
    <location>
        <begin position="231"/>
        <end position="253"/>
    </location>
</feature>
<feature type="transmembrane region" description="Helical" evidence="6">
    <location>
        <begin position="322"/>
        <end position="342"/>
    </location>
</feature>
<evidence type="ECO:0000256" key="3">
    <source>
        <dbReference type="ARBA" id="ARBA00022989"/>
    </source>
</evidence>
<dbReference type="GO" id="GO:1905039">
    <property type="term" value="P:carboxylic acid transmembrane transport"/>
    <property type="evidence" value="ECO:0007669"/>
    <property type="project" value="UniProtKB-ARBA"/>
</dbReference>
<dbReference type="KEGG" id="vbh:CMV30_18830"/>
<evidence type="ECO:0000256" key="1">
    <source>
        <dbReference type="ARBA" id="ARBA00004141"/>
    </source>
</evidence>
<feature type="transmembrane region" description="Helical" evidence="6">
    <location>
        <begin position="191"/>
        <end position="211"/>
    </location>
</feature>
<keyword evidence="8" id="KW-1185">Reference proteome</keyword>
<feature type="transmembrane region" description="Helical" evidence="6">
    <location>
        <begin position="163"/>
        <end position="179"/>
    </location>
</feature>
<evidence type="ECO:0000256" key="6">
    <source>
        <dbReference type="SAM" id="Phobius"/>
    </source>
</evidence>
<dbReference type="GO" id="GO:0005886">
    <property type="term" value="C:plasma membrane"/>
    <property type="evidence" value="ECO:0007669"/>
    <property type="project" value="TreeGrafter"/>
</dbReference>
<dbReference type="OrthoDB" id="9766267at2"/>
<dbReference type="PANTHER" id="PTHR10283">
    <property type="entry name" value="SOLUTE CARRIER FAMILY 13 MEMBER"/>
    <property type="match status" value="1"/>
</dbReference>
<reference evidence="7 8" key="1">
    <citation type="submission" date="2017-09" db="EMBL/GenBank/DDBJ databases">
        <title>Complete genome sequence of Verrucomicrobial strain HZ-65, isolated from freshwater.</title>
        <authorList>
            <person name="Choi A."/>
        </authorList>
    </citation>
    <scope>NUCLEOTIDE SEQUENCE [LARGE SCALE GENOMIC DNA]</scope>
    <source>
        <strain evidence="7 8">HZ-65</strain>
    </source>
</reference>
<feature type="transmembrane region" description="Helical" evidence="6">
    <location>
        <begin position="396"/>
        <end position="417"/>
    </location>
</feature>
<feature type="transmembrane region" description="Helical" evidence="6">
    <location>
        <begin position="27"/>
        <end position="46"/>
    </location>
</feature>
<feature type="transmembrane region" description="Helical" evidence="6">
    <location>
        <begin position="424"/>
        <end position="449"/>
    </location>
</feature>